<name>A0A099YUV1_TINGU</name>
<gene>
    <name evidence="1" type="ORF">N309_11428</name>
</gene>
<organism evidence="1 2">
    <name type="scientific">Tinamus guttatus</name>
    <name type="common">White-throated tinamou</name>
    <dbReference type="NCBI Taxonomy" id="94827"/>
    <lineage>
        <taxon>Eukaryota</taxon>
        <taxon>Metazoa</taxon>
        <taxon>Chordata</taxon>
        <taxon>Craniata</taxon>
        <taxon>Vertebrata</taxon>
        <taxon>Euteleostomi</taxon>
        <taxon>Archelosauria</taxon>
        <taxon>Archosauria</taxon>
        <taxon>Dinosauria</taxon>
        <taxon>Saurischia</taxon>
        <taxon>Theropoda</taxon>
        <taxon>Coelurosauria</taxon>
        <taxon>Aves</taxon>
        <taxon>Palaeognathae</taxon>
        <taxon>Tinamiformes</taxon>
        <taxon>Tinamidae</taxon>
        <taxon>Tinamus</taxon>
    </lineage>
</organism>
<keyword evidence="2" id="KW-1185">Reference proteome</keyword>
<accession>A0A099YUV1</accession>
<evidence type="ECO:0000313" key="2">
    <source>
        <dbReference type="Proteomes" id="UP000053641"/>
    </source>
</evidence>
<sequence>NGLKLRQERFRLDIRKNFYTEGVVKHWNRLPKEVVESPSLAVFKKHVDEALRDMV</sequence>
<reference evidence="1 2" key="1">
    <citation type="submission" date="2014-06" db="EMBL/GenBank/DDBJ databases">
        <title>Genome evolution of avian class.</title>
        <authorList>
            <person name="Zhang G."/>
            <person name="Li C."/>
        </authorList>
    </citation>
    <scope>NUCLEOTIDE SEQUENCE [LARGE SCALE GENOMIC DNA]</scope>
    <source>
        <strain evidence="1">BGI_N309</strain>
    </source>
</reference>
<feature type="non-terminal residue" evidence="1">
    <location>
        <position position="55"/>
    </location>
</feature>
<dbReference type="Proteomes" id="UP000053641">
    <property type="component" value="Unassembled WGS sequence"/>
</dbReference>
<dbReference type="EMBL" id="KL885617">
    <property type="protein sequence ID" value="KGL73146.1"/>
    <property type="molecule type" value="Genomic_DNA"/>
</dbReference>
<proteinExistence type="predicted"/>
<dbReference type="AlphaFoldDB" id="A0A099YUV1"/>
<feature type="non-terminal residue" evidence="1">
    <location>
        <position position="1"/>
    </location>
</feature>
<evidence type="ECO:0000313" key="1">
    <source>
        <dbReference type="EMBL" id="KGL73146.1"/>
    </source>
</evidence>
<protein>
    <submittedName>
        <fullName evidence="1">Uncharacterized protein</fullName>
    </submittedName>
</protein>